<dbReference type="PROSITE" id="PS50977">
    <property type="entry name" value="HTH_TETR_2"/>
    <property type="match status" value="1"/>
</dbReference>
<keyword evidence="3" id="KW-0804">Transcription</keyword>
<dbReference type="PRINTS" id="PR00455">
    <property type="entry name" value="HTHTETR"/>
</dbReference>
<gene>
    <name evidence="7" type="ORF">AB0E65_08690</name>
</gene>
<evidence type="ECO:0000256" key="1">
    <source>
        <dbReference type="ARBA" id="ARBA00023015"/>
    </source>
</evidence>
<dbReference type="InterPro" id="IPR036271">
    <property type="entry name" value="Tet_transcr_reg_TetR-rel_C_sf"/>
</dbReference>
<feature type="domain" description="HTH tetR-type" evidence="6">
    <location>
        <begin position="8"/>
        <end position="68"/>
    </location>
</feature>
<protein>
    <submittedName>
        <fullName evidence="7">ScbR family autoregulator-binding transcription factor</fullName>
    </submittedName>
</protein>
<evidence type="ECO:0000256" key="4">
    <source>
        <dbReference type="PROSITE-ProRule" id="PRU00335"/>
    </source>
</evidence>
<evidence type="ECO:0000259" key="6">
    <source>
        <dbReference type="PROSITE" id="PS50977"/>
    </source>
</evidence>
<dbReference type="InterPro" id="IPR047923">
    <property type="entry name" value="ArpA-like"/>
</dbReference>
<feature type="DNA-binding region" description="H-T-H motif" evidence="4">
    <location>
        <begin position="31"/>
        <end position="50"/>
    </location>
</feature>
<evidence type="ECO:0000256" key="5">
    <source>
        <dbReference type="SAM" id="MobiDB-lite"/>
    </source>
</evidence>
<proteinExistence type="predicted"/>
<sequence>MPRQERAVRTRNQLLTEAASSFRRHGFSRSRLTEISRNAGVSSGALYFHFSGKEELAAAVEAEAIETLRSAALDVRHSRTSPLQSLIDTSHALVAALRSSLVTQVGLELNCDRHTHNHTDLRQEWHGCVQRLLAEADRAGALLPHVSRQAAASVIVASTVGFDVLGREDEQWISAGVLTSLWQLLLPSLVVPEHRAALNPAGTSSVFDTRSQDRAGSVRADGTAG</sequence>
<dbReference type="SUPFAM" id="SSF46689">
    <property type="entry name" value="Homeodomain-like"/>
    <property type="match status" value="1"/>
</dbReference>
<evidence type="ECO:0000256" key="3">
    <source>
        <dbReference type="ARBA" id="ARBA00023163"/>
    </source>
</evidence>
<dbReference type="InterPro" id="IPR001647">
    <property type="entry name" value="HTH_TetR"/>
</dbReference>
<evidence type="ECO:0000313" key="8">
    <source>
        <dbReference type="Proteomes" id="UP001550850"/>
    </source>
</evidence>
<dbReference type="EMBL" id="JBEZUR010000009">
    <property type="protein sequence ID" value="MEU3554286.1"/>
    <property type="molecule type" value="Genomic_DNA"/>
</dbReference>
<dbReference type="NCBIfam" id="NF041196">
    <property type="entry name" value="ScbR_bind_reg"/>
    <property type="match status" value="1"/>
</dbReference>
<feature type="region of interest" description="Disordered" evidence="5">
    <location>
        <begin position="201"/>
        <end position="225"/>
    </location>
</feature>
<keyword evidence="2 4" id="KW-0238">DNA-binding</keyword>
<dbReference type="PANTHER" id="PTHR30055">
    <property type="entry name" value="HTH-TYPE TRANSCRIPTIONAL REGULATOR RUTR"/>
    <property type="match status" value="1"/>
</dbReference>
<dbReference type="InterPro" id="IPR050109">
    <property type="entry name" value="HTH-type_TetR-like_transc_reg"/>
</dbReference>
<keyword evidence="8" id="KW-1185">Reference proteome</keyword>
<dbReference type="Proteomes" id="UP001550850">
    <property type="component" value="Unassembled WGS sequence"/>
</dbReference>
<reference evidence="7 8" key="1">
    <citation type="submission" date="2024-06" db="EMBL/GenBank/DDBJ databases">
        <title>The Natural Products Discovery Center: Release of the First 8490 Sequenced Strains for Exploring Actinobacteria Biosynthetic Diversity.</title>
        <authorList>
            <person name="Kalkreuter E."/>
            <person name="Kautsar S.A."/>
            <person name="Yang D."/>
            <person name="Bader C.D."/>
            <person name="Teijaro C.N."/>
            <person name="Fluegel L."/>
            <person name="Davis C.M."/>
            <person name="Simpson J.R."/>
            <person name="Lauterbach L."/>
            <person name="Steele A.D."/>
            <person name="Gui C."/>
            <person name="Meng S."/>
            <person name="Li G."/>
            <person name="Viehrig K."/>
            <person name="Ye F."/>
            <person name="Su P."/>
            <person name="Kiefer A.F."/>
            <person name="Nichols A."/>
            <person name="Cepeda A.J."/>
            <person name="Yan W."/>
            <person name="Fan B."/>
            <person name="Jiang Y."/>
            <person name="Adhikari A."/>
            <person name="Zheng C.-J."/>
            <person name="Schuster L."/>
            <person name="Cowan T.M."/>
            <person name="Smanski M.J."/>
            <person name="Chevrette M.G."/>
            <person name="De Carvalho L.P.S."/>
            <person name="Shen B."/>
        </authorList>
    </citation>
    <scope>NUCLEOTIDE SEQUENCE [LARGE SCALE GENOMIC DNA]</scope>
    <source>
        <strain evidence="7 8">NPDC038104</strain>
    </source>
</reference>
<accession>A0ABV2YFH7</accession>
<dbReference type="Gene3D" id="1.10.357.10">
    <property type="entry name" value="Tetracycline Repressor, domain 2"/>
    <property type="match status" value="1"/>
</dbReference>
<comment type="caution">
    <text evidence="7">The sequence shown here is derived from an EMBL/GenBank/DDBJ whole genome shotgun (WGS) entry which is preliminary data.</text>
</comment>
<name>A0ABV2YFH7_9ACTN</name>
<dbReference type="InterPro" id="IPR009057">
    <property type="entry name" value="Homeodomain-like_sf"/>
</dbReference>
<dbReference type="SUPFAM" id="SSF48498">
    <property type="entry name" value="Tetracyclin repressor-like, C-terminal domain"/>
    <property type="match status" value="1"/>
</dbReference>
<evidence type="ECO:0000256" key="2">
    <source>
        <dbReference type="ARBA" id="ARBA00023125"/>
    </source>
</evidence>
<organism evidence="7 8">
    <name type="scientific">Streptomyces fragilis</name>
    <dbReference type="NCBI Taxonomy" id="67301"/>
    <lineage>
        <taxon>Bacteria</taxon>
        <taxon>Bacillati</taxon>
        <taxon>Actinomycetota</taxon>
        <taxon>Actinomycetes</taxon>
        <taxon>Kitasatosporales</taxon>
        <taxon>Streptomycetaceae</taxon>
        <taxon>Streptomyces</taxon>
    </lineage>
</organism>
<keyword evidence="1" id="KW-0805">Transcription regulation</keyword>
<dbReference type="Pfam" id="PF00440">
    <property type="entry name" value="TetR_N"/>
    <property type="match status" value="1"/>
</dbReference>
<dbReference type="RefSeq" id="WP_108955855.1">
    <property type="nucleotide sequence ID" value="NZ_BEVZ01000006.1"/>
</dbReference>
<evidence type="ECO:0000313" key="7">
    <source>
        <dbReference type="EMBL" id="MEU3554286.1"/>
    </source>
</evidence>
<dbReference type="PANTHER" id="PTHR30055:SF234">
    <property type="entry name" value="HTH-TYPE TRANSCRIPTIONAL REGULATOR BETI"/>
    <property type="match status" value="1"/>
</dbReference>